<dbReference type="EMBL" id="CAEZXW010000009">
    <property type="protein sequence ID" value="CAB4695252.1"/>
    <property type="molecule type" value="Genomic_DNA"/>
</dbReference>
<evidence type="ECO:0000313" key="3">
    <source>
        <dbReference type="EMBL" id="CAB4899668.1"/>
    </source>
</evidence>
<feature type="domain" description="PD-(D/E)XK endonuclease-like" evidence="1">
    <location>
        <begin position="7"/>
        <end position="250"/>
    </location>
</feature>
<evidence type="ECO:0000313" key="4">
    <source>
        <dbReference type="EMBL" id="CAB5039680.1"/>
    </source>
</evidence>
<gene>
    <name evidence="2" type="ORF">UFOPK2593_00294</name>
    <name evidence="3" type="ORF">UFOPK3492_00871</name>
    <name evidence="4" type="ORF">UFOPK4234_00999</name>
</gene>
<evidence type="ECO:0000259" key="1">
    <source>
        <dbReference type="Pfam" id="PF12705"/>
    </source>
</evidence>
<dbReference type="EMBL" id="CAFBMD010000063">
    <property type="protein sequence ID" value="CAB4899668.1"/>
    <property type="molecule type" value="Genomic_DNA"/>
</dbReference>
<dbReference type="InterPro" id="IPR038726">
    <property type="entry name" value="PDDEXK_AddAB-type"/>
</dbReference>
<name>A0A6J6P9R8_9ZZZZ</name>
<protein>
    <submittedName>
        <fullName evidence="2">Unannotated protein</fullName>
    </submittedName>
</protein>
<sequence length="262" mass="30321">MVSMVKLSPSRANDFQNCPLLFRFRTIDQLPEPLSIDAVRGTIVHTTLENLYDLPAIERQLPQAYELWREAFAEISQNDKYRELFDAIEDISVWSNESLFLLDKYFALEEPVLLEPTERESHIEFDLQDGFKIHGYVDRIDVAPSGEIRIVDYKTGKSPREGYEQKAFFQLRFYALIIWRTRNIVPRKLRLIYLGDGRILEDSPTENDLIATEKKIVAIWKAIEAAFDSKNFPPKKSKLCDWCAHQSLCPEFGGTPPPLPLP</sequence>
<dbReference type="Gene3D" id="3.90.320.10">
    <property type="match status" value="1"/>
</dbReference>
<accession>A0A6J6P9R8</accession>
<dbReference type="InterPro" id="IPR011604">
    <property type="entry name" value="PDDEXK-like_dom_sf"/>
</dbReference>
<dbReference type="Pfam" id="PF12705">
    <property type="entry name" value="PDDEXK_1"/>
    <property type="match status" value="1"/>
</dbReference>
<dbReference type="InterPro" id="IPR011335">
    <property type="entry name" value="Restrct_endonuc-II-like"/>
</dbReference>
<dbReference type="SUPFAM" id="SSF52980">
    <property type="entry name" value="Restriction endonuclease-like"/>
    <property type="match status" value="1"/>
</dbReference>
<evidence type="ECO:0000313" key="2">
    <source>
        <dbReference type="EMBL" id="CAB4695252.1"/>
    </source>
</evidence>
<dbReference type="AlphaFoldDB" id="A0A6J6P9R8"/>
<dbReference type="EMBL" id="CAFBQA010000054">
    <property type="protein sequence ID" value="CAB5039680.1"/>
    <property type="molecule type" value="Genomic_DNA"/>
</dbReference>
<reference evidence="2" key="1">
    <citation type="submission" date="2020-05" db="EMBL/GenBank/DDBJ databases">
        <authorList>
            <person name="Chiriac C."/>
            <person name="Salcher M."/>
            <person name="Ghai R."/>
            <person name="Kavagutti S V."/>
        </authorList>
    </citation>
    <scope>NUCLEOTIDE SEQUENCE</scope>
</reference>
<proteinExistence type="predicted"/>
<organism evidence="2">
    <name type="scientific">freshwater metagenome</name>
    <dbReference type="NCBI Taxonomy" id="449393"/>
    <lineage>
        <taxon>unclassified sequences</taxon>
        <taxon>metagenomes</taxon>
        <taxon>ecological metagenomes</taxon>
    </lineage>
</organism>